<dbReference type="InterPro" id="IPR003582">
    <property type="entry name" value="ShKT_dom"/>
</dbReference>
<feature type="chain" id="PRO_5042040350" evidence="2">
    <location>
        <begin position="17"/>
        <end position="146"/>
    </location>
</feature>
<dbReference type="Proteomes" id="UP000887575">
    <property type="component" value="Unassembled WGS sequence"/>
</dbReference>
<evidence type="ECO:0000256" key="1">
    <source>
        <dbReference type="PROSITE-ProRule" id="PRU01005"/>
    </source>
</evidence>
<keyword evidence="2" id="KW-0732">Signal</keyword>
<dbReference type="PANTHER" id="PTHR46219">
    <property type="entry name" value="PROTEIN CBG11138"/>
    <property type="match status" value="1"/>
</dbReference>
<comment type="caution">
    <text evidence="1">Lacks conserved residue(s) required for the propagation of feature annotation.</text>
</comment>
<dbReference type="Gene3D" id="1.10.10.1870">
    <property type="entry name" value="ShTK domain-like"/>
    <property type="match status" value="1"/>
</dbReference>
<dbReference type="SMART" id="SM00254">
    <property type="entry name" value="ShKT"/>
    <property type="match status" value="2"/>
</dbReference>
<sequence>MLGFIVVAALIVQASALTNYCTVSGTSCTATNTCASGLTCAYRDSVNKVCCSAANLGCADLKSSSTGVSDCSSKVALCTNSAYRTLITQQCPATCKLCTTCVDQINPSTGTSDCPARALAGYCTQSAYATLMRQQCPFSCGYCSGK</sequence>
<dbReference type="WBParaSite" id="MBELARI_LOCUS13149">
    <property type="protein sequence ID" value="MBELARI_LOCUS13149"/>
    <property type="gene ID" value="MBELARI_LOCUS13149"/>
</dbReference>
<dbReference type="PROSITE" id="PS51670">
    <property type="entry name" value="SHKT"/>
    <property type="match status" value="1"/>
</dbReference>
<feature type="signal peptide" evidence="2">
    <location>
        <begin position="1"/>
        <end position="16"/>
    </location>
</feature>
<dbReference type="Pfam" id="PF01549">
    <property type="entry name" value="ShK"/>
    <property type="match status" value="2"/>
</dbReference>
<dbReference type="Gene3D" id="1.10.10.1940">
    <property type="match status" value="1"/>
</dbReference>
<evidence type="ECO:0000313" key="4">
    <source>
        <dbReference type="Proteomes" id="UP000887575"/>
    </source>
</evidence>
<keyword evidence="4" id="KW-1185">Reference proteome</keyword>
<proteinExistence type="predicted"/>
<evidence type="ECO:0000313" key="5">
    <source>
        <dbReference type="WBParaSite" id="MBELARI_LOCUS13149"/>
    </source>
</evidence>
<name>A0AAF3J331_9BILA</name>
<organism evidence="4 5">
    <name type="scientific">Mesorhabditis belari</name>
    <dbReference type="NCBI Taxonomy" id="2138241"/>
    <lineage>
        <taxon>Eukaryota</taxon>
        <taxon>Metazoa</taxon>
        <taxon>Ecdysozoa</taxon>
        <taxon>Nematoda</taxon>
        <taxon>Chromadorea</taxon>
        <taxon>Rhabditida</taxon>
        <taxon>Rhabditina</taxon>
        <taxon>Rhabditomorpha</taxon>
        <taxon>Rhabditoidea</taxon>
        <taxon>Rhabditidae</taxon>
        <taxon>Mesorhabditinae</taxon>
        <taxon>Mesorhabditis</taxon>
    </lineage>
</organism>
<reference evidence="5" key="1">
    <citation type="submission" date="2024-02" db="UniProtKB">
        <authorList>
            <consortium name="WormBaseParasite"/>
        </authorList>
    </citation>
    <scope>IDENTIFICATION</scope>
</reference>
<evidence type="ECO:0000259" key="3">
    <source>
        <dbReference type="PROSITE" id="PS51670"/>
    </source>
</evidence>
<accession>A0AAF3J331</accession>
<dbReference type="AlphaFoldDB" id="A0AAF3J331"/>
<dbReference type="PANTHER" id="PTHR46219:SF5">
    <property type="entry name" value="SHKT DOMAIN-CONTAINING PROTEIN"/>
    <property type="match status" value="1"/>
</dbReference>
<feature type="domain" description="ShKT" evidence="3">
    <location>
        <begin position="101"/>
        <end position="143"/>
    </location>
</feature>
<protein>
    <submittedName>
        <fullName evidence="5">ShKT domain-containing protein</fullName>
    </submittedName>
</protein>
<evidence type="ECO:0000256" key="2">
    <source>
        <dbReference type="SAM" id="SignalP"/>
    </source>
</evidence>